<keyword evidence="4" id="KW-0393">Immunoglobulin domain</keyword>
<keyword evidence="1 8" id="KW-0732">Signal</keyword>
<dbReference type="SMART" id="SM00408">
    <property type="entry name" value="IGc2"/>
    <property type="match status" value="4"/>
</dbReference>
<dbReference type="InterPro" id="IPR003598">
    <property type="entry name" value="Ig_sub2"/>
</dbReference>
<dbReference type="AlphaFoldDB" id="A0A8C6GM77"/>
<feature type="chain" id="PRO_5034290015" evidence="8">
    <location>
        <begin position="31"/>
        <end position="577"/>
    </location>
</feature>
<name>A0A8C6GM77_MUSSI</name>
<evidence type="ECO:0000256" key="1">
    <source>
        <dbReference type="ARBA" id="ARBA00022729"/>
    </source>
</evidence>
<dbReference type="GO" id="GO:0009617">
    <property type="term" value="P:response to bacterium"/>
    <property type="evidence" value="ECO:0007669"/>
    <property type="project" value="Ensembl"/>
</dbReference>
<evidence type="ECO:0000256" key="6">
    <source>
        <dbReference type="SAM" id="MobiDB-lite"/>
    </source>
</evidence>
<dbReference type="GO" id="GO:0007157">
    <property type="term" value="P:heterophilic cell-cell adhesion via plasma membrane cell adhesion molecules"/>
    <property type="evidence" value="ECO:0007669"/>
    <property type="project" value="TreeGrafter"/>
</dbReference>
<dbReference type="GO" id="GO:0031528">
    <property type="term" value="C:microvillus membrane"/>
    <property type="evidence" value="ECO:0007669"/>
    <property type="project" value="Ensembl"/>
</dbReference>
<dbReference type="InterPro" id="IPR052598">
    <property type="entry name" value="IgSF_CEA-related"/>
</dbReference>
<evidence type="ECO:0000313" key="11">
    <source>
        <dbReference type="Proteomes" id="UP000694415"/>
    </source>
</evidence>
<evidence type="ECO:0000256" key="5">
    <source>
        <dbReference type="ARBA" id="ARBA00038222"/>
    </source>
</evidence>
<keyword evidence="3" id="KW-0325">Glycoprotein</keyword>
<organism evidence="10 11">
    <name type="scientific">Mus spicilegus</name>
    <name type="common">Mound-building mouse</name>
    <dbReference type="NCBI Taxonomy" id="10103"/>
    <lineage>
        <taxon>Eukaryota</taxon>
        <taxon>Metazoa</taxon>
        <taxon>Chordata</taxon>
        <taxon>Craniata</taxon>
        <taxon>Vertebrata</taxon>
        <taxon>Euteleostomi</taxon>
        <taxon>Mammalia</taxon>
        <taxon>Eutheria</taxon>
        <taxon>Euarchontoglires</taxon>
        <taxon>Glires</taxon>
        <taxon>Rodentia</taxon>
        <taxon>Myomorpha</taxon>
        <taxon>Muroidea</taxon>
        <taxon>Muridae</taxon>
        <taxon>Murinae</taxon>
        <taxon>Mus</taxon>
        <taxon>Mus</taxon>
    </lineage>
</organism>
<evidence type="ECO:0000259" key="9">
    <source>
        <dbReference type="PROSITE" id="PS50835"/>
    </source>
</evidence>
<dbReference type="GO" id="GO:0009986">
    <property type="term" value="C:cell surface"/>
    <property type="evidence" value="ECO:0007669"/>
    <property type="project" value="TreeGrafter"/>
</dbReference>
<dbReference type="PANTHER" id="PTHR44337">
    <property type="entry name" value="CARCINOEMBRYONIC ANTIGEN-RELATED CELL ADHESION MOLECULE 8"/>
    <property type="match status" value="1"/>
</dbReference>
<dbReference type="PROSITE" id="PS50835">
    <property type="entry name" value="IG_LIKE"/>
    <property type="match status" value="4"/>
</dbReference>
<evidence type="ECO:0000256" key="2">
    <source>
        <dbReference type="ARBA" id="ARBA00023157"/>
    </source>
</evidence>
<sequence>MELAGFHGCSWTVILLSALLLTTWRTPAAAHFIHRADLLSNTQMERAPLAKPNLTVNQSIVTEQREMAVFYCNTNADNITIHWVSNNSLLVLNERMKLSADNMTLTILIVQREDSGSYLCEVQHGFEVQRSNIASLTVNYGPDPVSIKLDSGVAAGDVVEVMEGNTVNFRVEAQSSPVPAYAWYLPSDFIQPPTTGTFTIDAVSREHEGMYRCLVSNPVTNLSRLGVVKVQVFEKVTAPNIEFPTLALVENATSVTLTCKTSHQRVGVHWFLKGQPLRPSDRLTLSSQNRTLTIHGLQRDDIGPYECEVWNWGSQARSVPLKLTINYGPDQVEITQGPASGVVSTIEAMLNSSLTLYCRADSIPGARYHWTHEHSSKVLDGEQLSIEALRQEHQGIYSCTSSNDVTGLARSASVLVMVVGLQSSSMSPGAIAGIVIGILVAVALAIGLGYFLYSTKDRWTRRRSASDTTSSNTIPPTSVMQSTPESRHNKPKTVYDNAPKPEGEARGKKMWSPPRDSPEQFYEKKPPSAAPEGPRKPLPQIPKQPLMPPGPGRNEESNYEKLLNSNHSLYCKITPSA</sequence>
<feature type="domain" description="Ig-like" evidence="9">
    <location>
        <begin position="142"/>
        <end position="223"/>
    </location>
</feature>
<feature type="domain" description="Ig-like" evidence="9">
    <location>
        <begin position="239"/>
        <end position="324"/>
    </location>
</feature>
<keyword evidence="11" id="KW-1185">Reference proteome</keyword>
<keyword evidence="2" id="KW-1015">Disulfide bond</keyword>
<comment type="similarity">
    <text evidence="5">Belongs to the immunoglobulin superfamily. CEA family.</text>
</comment>
<dbReference type="GeneTree" id="ENSGT01100000263479"/>
<dbReference type="InterPro" id="IPR036179">
    <property type="entry name" value="Ig-like_dom_sf"/>
</dbReference>
<feature type="signal peptide" evidence="8">
    <location>
        <begin position="1"/>
        <end position="30"/>
    </location>
</feature>
<dbReference type="InterPro" id="IPR003599">
    <property type="entry name" value="Ig_sub"/>
</dbReference>
<dbReference type="GO" id="GO:0016324">
    <property type="term" value="C:apical plasma membrane"/>
    <property type="evidence" value="ECO:0007669"/>
    <property type="project" value="Ensembl"/>
</dbReference>
<feature type="domain" description="Ig-like" evidence="9">
    <location>
        <begin position="52"/>
        <end position="137"/>
    </location>
</feature>
<dbReference type="InterPro" id="IPR007110">
    <property type="entry name" value="Ig-like_dom"/>
</dbReference>
<dbReference type="GO" id="GO:0001819">
    <property type="term" value="P:positive regulation of cytokine production"/>
    <property type="evidence" value="ECO:0007669"/>
    <property type="project" value="Ensembl"/>
</dbReference>
<evidence type="ECO:0000256" key="4">
    <source>
        <dbReference type="ARBA" id="ARBA00023319"/>
    </source>
</evidence>
<reference evidence="10" key="1">
    <citation type="submission" date="2025-08" db="UniProtKB">
        <authorList>
            <consortium name="Ensembl"/>
        </authorList>
    </citation>
    <scope>IDENTIFICATION</scope>
</reference>
<dbReference type="Pfam" id="PF13927">
    <property type="entry name" value="Ig_3"/>
    <property type="match status" value="4"/>
</dbReference>
<evidence type="ECO:0000256" key="7">
    <source>
        <dbReference type="SAM" id="Phobius"/>
    </source>
</evidence>
<feature type="domain" description="Ig-like" evidence="9">
    <location>
        <begin position="329"/>
        <end position="415"/>
    </location>
</feature>
<feature type="compositionally biased region" description="Pro residues" evidence="6">
    <location>
        <begin position="536"/>
        <end position="551"/>
    </location>
</feature>
<feature type="compositionally biased region" description="Polar residues" evidence="6">
    <location>
        <begin position="474"/>
        <end position="484"/>
    </location>
</feature>
<reference evidence="10" key="2">
    <citation type="submission" date="2025-09" db="UniProtKB">
        <authorList>
            <consortium name="Ensembl"/>
        </authorList>
    </citation>
    <scope>IDENTIFICATION</scope>
</reference>
<evidence type="ECO:0000313" key="10">
    <source>
        <dbReference type="Ensembl" id="ENSMSIP00000008688.1"/>
    </source>
</evidence>
<feature type="transmembrane region" description="Helical" evidence="7">
    <location>
        <begin position="430"/>
        <end position="453"/>
    </location>
</feature>
<dbReference type="Proteomes" id="UP000694415">
    <property type="component" value="Unplaced"/>
</dbReference>
<protein>
    <submittedName>
        <fullName evidence="10">CEA cell adhesion molecule 20</fullName>
    </submittedName>
</protein>
<feature type="compositionally biased region" description="Basic and acidic residues" evidence="6">
    <location>
        <begin position="516"/>
        <end position="526"/>
    </location>
</feature>
<keyword evidence="7" id="KW-1133">Transmembrane helix</keyword>
<dbReference type="PANTHER" id="PTHR44337:SF20">
    <property type="entry name" value="CARCINOEMBRYONIC ANTIGEN-RELATED CELL ADHESION MOLECULE 5-RELATED"/>
    <property type="match status" value="1"/>
</dbReference>
<feature type="region of interest" description="Disordered" evidence="6">
    <location>
        <begin position="461"/>
        <end position="567"/>
    </location>
</feature>
<accession>A0A8C6GM77</accession>
<dbReference type="SMART" id="SM00409">
    <property type="entry name" value="IG"/>
    <property type="match status" value="4"/>
</dbReference>
<keyword evidence="7" id="KW-0812">Transmembrane</keyword>
<dbReference type="InterPro" id="IPR013783">
    <property type="entry name" value="Ig-like_fold"/>
</dbReference>
<dbReference type="FunFam" id="2.60.40.10:FF:000244">
    <property type="entry name" value="carcinoembryonic antigen-related cell adhesion molecule 16"/>
    <property type="match status" value="2"/>
</dbReference>
<keyword evidence="7" id="KW-0472">Membrane</keyword>
<evidence type="ECO:0000256" key="8">
    <source>
        <dbReference type="SAM" id="SignalP"/>
    </source>
</evidence>
<dbReference type="CDD" id="cd00096">
    <property type="entry name" value="Ig"/>
    <property type="match status" value="1"/>
</dbReference>
<dbReference type="Ensembl" id="ENSMSIT00000011074.1">
    <property type="protein sequence ID" value="ENSMSIP00000008688.1"/>
    <property type="gene ID" value="ENSMSIG00000007720.1"/>
</dbReference>
<dbReference type="Gene3D" id="2.60.40.10">
    <property type="entry name" value="Immunoglobulins"/>
    <property type="match status" value="4"/>
</dbReference>
<dbReference type="SUPFAM" id="SSF48726">
    <property type="entry name" value="Immunoglobulin"/>
    <property type="match status" value="4"/>
</dbReference>
<proteinExistence type="inferred from homology"/>
<evidence type="ECO:0000256" key="3">
    <source>
        <dbReference type="ARBA" id="ARBA00023180"/>
    </source>
</evidence>